<keyword evidence="3 6" id="KW-0812">Transmembrane</keyword>
<feature type="transmembrane region" description="Helical" evidence="6">
    <location>
        <begin position="414"/>
        <end position="434"/>
    </location>
</feature>
<dbReference type="GO" id="GO:0016020">
    <property type="term" value="C:membrane"/>
    <property type="evidence" value="ECO:0007669"/>
    <property type="project" value="UniProtKB-SubCell"/>
</dbReference>
<dbReference type="PANTHER" id="PTHR23506:SF26">
    <property type="entry name" value="MFS-TYPE TRANSPORTER SLC18B1"/>
    <property type="match status" value="1"/>
</dbReference>
<protein>
    <submittedName>
        <fullName evidence="7">Permeases of the major facilitator superfamily</fullName>
    </submittedName>
</protein>
<evidence type="ECO:0000256" key="3">
    <source>
        <dbReference type="ARBA" id="ARBA00022692"/>
    </source>
</evidence>
<feature type="transmembrane region" description="Helical" evidence="6">
    <location>
        <begin position="335"/>
        <end position="358"/>
    </location>
</feature>
<dbReference type="OMA" id="QANDEVH"/>
<feature type="transmembrane region" description="Helical" evidence="6">
    <location>
        <begin position="303"/>
        <end position="323"/>
    </location>
</feature>
<evidence type="ECO:0000256" key="6">
    <source>
        <dbReference type="SAM" id="Phobius"/>
    </source>
</evidence>
<keyword evidence="4 6" id="KW-1133">Transmembrane helix</keyword>
<feature type="transmembrane region" description="Helical" evidence="6">
    <location>
        <begin position="142"/>
        <end position="162"/>
    </location>
</feature>
<reference evidence="7 8" key="1">
    <citation type="submission" date="2014-06" db="EMBL/GenBank/DDBJ databases">
        <authorList>
            <person name="Swart Estienne"/>
        </authorList>
    </citation>
    <scope>NUCLEOTIDE SEQUENCE [LARGE SCALE GENOMIC DNA]</scope>
    <source>
        <strain evidence="7 8">130c</strain>
    </source>
</reference>
<dbReference type="OrthoDB" id="446368at2759"/>
<dbReference type="Proteomes" id="UP000039865">
    <property type="component" value="Unassembled WGS sequence"/>
</dbReference>
<evidence type="ECO:0000256" key="2">
    <source>
        <dbReference type="ARBA" id="ARBA00022448"/>
    </source>
</evidence>
<dbReference type="GO" id="GO:0022857">
    <property type="term" value="F:transmembrane transporter activity"/>
    <property type="evidence" value="ECO:0007669"/>
    <property type="project" value="InterPro"/>
</dbReference>
<evidence type="ECO:0000256" key="1">
    <source>
        <dbReference type="ARBA" id="ARBA00004141"/>
    </source>
</evidence>
<dbReference type="EMBL" id="CCKQ01000354">
    <property type="protein sequence ID" value="CDW71415.1"/>
    <property type="molecule type" value="Genomic_DNA"/>
</dbReference>
<dbReference type="AlphaFoldDB" id="A0A077ZPW1"/>
<dbReference type="InterPro" id="IPR011701">
    <property type="entry name" value="MFS"/>
</dbReference>
<dbReference type="PANTHER" id="PTHR23506">
    <property type="entry name" value="GH10249P"/>
    <property type="match status" value="1"/>
</dbReference>
<evidence type="ECO:0000256" key="4">
    <source>
        <dbReference type="ARBA" id="ARBA00022989"/>
    </source>
</evidence>
<dbReference type="Pfam" id="PF07690">
    <property type="entry name" value="MFS_1"/>
    <property type="match status" value="2"/>
</dbReference>
<evidence type="ECO:0000313" key="7">
    <source>
        <dbReference type="EMBL" id="CDW71415.1"/>
    </source>
</evidence>
<evidence type="ECO:0000256" key="5">
    <source>
        <dbReference type="ARBA" id="ARBA00023136"/>
    </source>
</evidence>
<sequence length="468" mass="52109">MQITLTLISLCLLNALKEAFFLILAPFLPDQMKDKGIPNYYYAPIFTAYTVCFFITSLIIGKYQASIGRSKVLRLGCICQVVAAGCFIAINYIDQATAFVIIGFIGRSIEGVGAGFIQTAAYGELMIQFQDDQNKIVSIMEFAGGIVFFVYAAFQGVLIKFVDVDPLKESRVRHNSSFTSWVQPNLRKDEQLQYQRFTFAQSESDLQNNDLLGKMRLDSTHSQDKPVYEEIGYLTVMRNKRALFALFSIFICLNLFSFPDTILADNLESTFKLDTSMVSIIYAAQCFGFLVTSPFAHKVIDKYECVSVMILAMVIQCITISMIGPSKLLGFPQDLWISVTGLVIGGMTFPFTIIPAYQEMVDAVNETGRKYEPQKLNDTLVALFNCSFTLGLFVGPFASSYIALGTSFTTCTDAEALICFGFMTLYFLIVFVPMKIKNAKNAPKKGTAEIDAISRNSGSINVEKEELL</sequence>
<organism evidence="7 8">
    <name type="scientific">Stylonychia lemnae</name>
    <name type="common">Ciliate</name>
    <dbReference type="NCBI Taxonomy" id="5949"/>
    <lineage>
        <taxon>Eukaryota</taxon>
        <taxon>Sar</taxon>
        <taxon>Alveolata</taxon>
        <taxon>Ciliophora</taxon>
        <taxon>Intramacronucleata</taxon>
        <taxon>Spirotrichea</taxon>
        <taxon>Stichotrichia</taxon>
        <taxon>Sporadotrichida</taxon>
        <taxon>Oxytrichidae</taxon>
        <taxon>Stylonychinae</taxon>
        <taxon>Stylonychia</taxon>
    </lineage>
</organism>
<keyword evidence="2" id="KW-0813">Transport</keyword>
<proteinExistence type="predicted"/>
<dbReference type="InterPro" id="IPR036259">
    <property type="entry name" value="MFS_trans_sf"/>
</dbReference>
<dbReference type="InterPro" id="IPR050930">
    <property type="entry name" value="MFS_Vesicular_Transporter"/>
</dbReference>
<accession>A0A077ZPW1</accession>
<evidence type="ECO:0000313" key="8">
    <source>
        <dbReference type="Proteomes" id="UP000039865"/>
    </source>
</evidence>
<feature type="transmembrane region" description="Helical" evidence="6">
    <location>
        <begin position="279"/>
        <end position="296"/>
    </location>
</feature>
<dbReference type="Gene3D" id="1.20.1250.20">
    <property type="entry name" value="MFS general substrate transporter like domains"/>
    <property type="match status" value="2"/>
</dbReference>
<keyword evidence="5 6" id="KW-0472">Membrane</keyword>
<comment type="subcellular location">
    <subcellularLocation>
        <location evidence="1">Membrane</location>
        <topology evidence="1">Multi-pass membrane protein</topology>
    </subcellularLocation>
</comment>
<keyword evidence="8" id="KW-1185">Reference proteome</keyword>
<gene>
    <name evidence="7" type="primary">Contig13851.g14778</name>
    <name evidence="7" type="ORF">STYLEM_358</name>
</gene>
<dbReference type="SUPFAM" id="SSF103473">
    <property type="entry name" value="MFS general substrate transporter"/>
    <property type="match status" value="1"/>
</dbReference>
<name>A0A077ZPW1_STYLE</name>
<dbReference type="InParanoid" id="A0A077ZPW1"/>
<feature type="transmembrane region" description="Helical" evidence="6">
    <location>
        <begin position="379"/>
        <end position="402"/>
    </location>
</feature>
<feature type="transmembrane region" description="Helical" evidence="6">
    <location>
        <begin position="242"/>
        <end position="259"/>
    </location>
</feature>
<feature type="transmembrane region" description="Helical" evidence="6">
    <location>
        <begin position="41"/>
        <end position="60"/>
    </location>
</feature>